<sequence>MNKKFIGLGLASVALLSLAACGNRGASKGGEAGKTDLKVAMVTDTGGVDDKSFNQSAWEGLQAWGKEMGLKKGAGFDYFQSTSESEYTTNINTAISGGYQVVYGIGFALKDAISEAATNNDNVKFVIIDDVIDNKANVASVTFADNEAAYLAGIAAAKTTKTKTVGFVGGMEGTVVKRFEKGFEAGVKSVDDSIQIKVDYAGSFGDAAKGKTIAAAQYASGADVVYQVAGGTGAGVFNEARTINEKRDEADKVWVIGVDRDQEEEGKYTSKDGKKSNYVLVSTLKGVGNAVELINKQVADKKFPGGKTTVYGLKDGGVEIATTNVSKEALKAIEEAKAKIKSGDIKVPEK</sequence>
<keyword evidence="4 7" id="KW-0732">Signal</keyword>
<evidence type="ECO:0000313" key="9">
    <source>
        <dbReference type="EMBL" id="SQF67012.1"/>
    </source>
</evidence>
<dbReference type="Pfam" id="PF02608">
    <property type="entry name" value="Bmp"/>
    <property type="match status" value="1"/>
</dbReference>
<feature type="chain" id="PRO_5040793040" evidence="7">
    <location>
        <begin position="20"/>
        <end position="350"/>
    </location>
</feature>
<dbReference type="PROSITE" id="PS51257">
    <property type="entry name" value="PROKAR_LIPOPROTEIN"/>
    <property type="match status" value="1"/>
</dbReference>
<evidence type="ECO:0000256" key="2">
    <source>
        <dbReference type="ARBA" id="ARBA00008610"/>
    </source>
</evidence>
<evidence type="ECO:0000256" key="4">
    <source>
        <dbReference type="ARBA" id="ARBA00022729"/>
    </source>
</evidence>
<dbReference type="AlphaFoldDB" id="A0A9X8SZP8"/>
<dbReference type="InterPro" id="IPR028082">
    <property type="entry name" value="Peripla_BP_I"/>
</dbReference>
<keyword evidence="3" id="KW-1003">Cell membrane</keyword>
<feature type="domain" description="ABC transporter substrate-binding protein PnrA-like" evidence="8">
    <location>
        <begin position="38"/>
        <end position="349"/>
    </location>
</feature>
<dbReference type="InterPro" id="IPR050957">
    <property type="entry name" value="BMP_lipoprotein"/>
</dbReference>
<dbReference type="RefSeq" id="WP_111716500.1">
    <property type="nucleotide sequence ID" value="NZ_JANCPS010000019.1"/>
</dbReference>
<dbReference type="PANTHER" id="PTHR34296:SF2">
    <property type="entry name" value="ABC TRANSPORTER GUANOSINE-BINDING PROTEIN NUPN"/>
    <property type="match status" value="1"/>
</dbReference>
<keyword evidence="5" id="KW-0472">Membrane</keyword>
<evidence type="ECO:0000256" key="7">
    <source>
        <dbReference type="SAM" id="SignalP"/>
    </source>
</evidence>
<evidence type="ECO:0000256" key="6">
    <source>
        <dbReference type="ARBA" id="ARBA00023288"/>
    </source>
</evidence>
<evidence type="ECO:0000256" key="5">
    <source>
        <dbReference type="ARBA" id="ARBA00023136"/>
    </source>
</evidence>
<keyword evidence="6" id="KW-0449">Lipoprotein</keyword>
<dbReference type="EMBL" id="LS483361">
    <property type="protein sequence ID" value="SQF67012.1"/>
    <property type="molecule type" value="Genomic_DNA"/>
</dbReference>
<evidence type="ECO:0000313" key="10">
    <source>
        <dbReference type="Proteomes" id="UP000249571"/>
    </source>
</evidence>
<evidence type="ECO:0000259" key="8">
    <source>
        <dbReference type="Pfam" id="PF02608"/>
    </source>
</evidence>
<evidence type="ECO:0000256" key="1">
    <source>
        <dbReference type="ARBA" id="ARBA00004193"/>
    </source>
</evidence>
<organism evidence="9 10">
    <name type="scientific">Streptococcus dysgalactiae subsp. equisimilis</name>
    <name type="common">Streptococcus equisimilis</name>
    <dbReference type="NCBI Taxonomy" id="119602"/>
    <lineage>
        <taxon>Bacteria</taxon>
        <taxon>Bacillati</taxon>
        <taxon>Bacillota</taxon>
        <taxon>Bacilli</taxon>
        <taxon>Lactobacillales</taxon>
        <taxon>Streptococcaceae</taxon>
        <taxon>Streptococcus</taxon>
    </lineage>
</organism>
<dbReference type="CDD" id="cd06354">
    <property type="entry name" value="PBP1_PrnA-like"/>
    <property type="match status" value="1"/>
</dbReference>
<evidence type="ECO:0000256" key="3">
    <source>
        <dbReference type="ARBA" id="ARBA00022475"/>
    </source>
</evidence>
<feature type="signal peptide" evidence="7">
    <location>
        <begin position="1"/>
        <end position="19"/>
    </location>
</feature>
<dbReference type="SUPFAM" id="SSF53822">
    <property type="entry name" value="Periplasmic binding protein-like I"/>
    <property type="match status" value="1"/>
</dbReference>
<proteinExistence type="inferred from homology"/>
<dbReference type="InterPro" id="IPR003760">
    <property type="entry name" value="PnrA-like"/>
</dbReference>
<accession>A0A9X8SZP8</accession>
<reference evidence="9 10" key="1">
    <citation type="submission" date="2018-06" db="EMBL/GenBank/DDBJ databases">
        <authorList>
            <consortium name="Pathogen Informatics"/>
            <person name="Doyle S."/>
        </authorList>
    </citation>
    <scope>NUCLEOTIDE SEQUENCE [LARGE SCALE GENOMIC DNA]</scope>
    <source>
        <strain evidence="9 10">NCTC6179</strain>
    </source>
</reference>
<dbReference type="GO" id="GO:0005886">
    <property type="term" value="C:plasma membrane"/>
    <property type="evidence" value="ECO:0007669"/>
    <property type="project" value="UniProtKB-SubCell"/>
</dbReference>
<name>A0A9X8SZP8_STREQ</name>
<comment type="subcellular location">
    <subcellularLocation>
        <location evidence="1">Cell membrane</location>
        <topology evidence="1">Lipid-anchor</topology>
    </subcellularLocation>
</comment>
<dbReference type="Proteomes" id="UP000249571">
    <property type="component" value="Chromosome 1"/>
</dbReference>
<dbReference type="PANTHER" id="PTHR34296">
    <property type="entry name" value="TRANSCRIPTIONAL ACTIVATOR PROTEIN MED"/>
    <property type="match status" value="1"/>
</dbReference>
<gene>
    <name evidence="9" type="primary">tmpC_2</name>
    <name evidence="9" type="ORF">NCTC6179_01187</name>
</gene>
<protein>
    <submittedName>
        <fullName evidence="9">Nucleoside-binding protein</fullName>
    </submittedName>
</protein>
<dbReference type="Gene3D" id="3.40.50.2300">
    <property type="match status" value="2"/>
</dbReference>
<comment type="similarity">
    <text evidence="2">Belongs to the BMP lipoprotein family.</text>
</comment>